<comment type="subcellular location">
    <subcellularLocation>
        <location evidence="1">Cytoplasm</location>
    </subcellularLocation>
</comment>
<dbReference type="GO" id="GO:0034709">
    <property type="term" value="C:methylosome"/>
    <property type="evidence" value="ECO:0007669"/>
    <property type="project" value="TreeGrafter"/>
</dbReference>
<dbReference type="PANTHER" id="PTHR46853:SF1">
    <property type="entry name" value="METHYLOSOME PROTEIN 50"/>
    <property type="match status" value="1"/>
</dbReference>
<dbReference type="PANTHER" id="PTHR46853">
    <property type="entry name" value="METHYLOSOME PROTEIN 50"/>
    <property type="match status" value="1"/>
</dbReference>
<dbReference type="InterPro" id="IPR052139">
    <property type="entry name" value="Methylosome_Comp_WDR77"/>
</dbReference>
<dbReference type="InterPro" id="IPR015943">
    <property type="entry name" value="WD40/YVTN_repeat-like_dom_sf"/>
</dbReference>
<evidence type="ECO:0000256" key="2">
    <source>
        <dbReference type="ARBA" id="ARBA00022490"/>
    </source>
</evidence>
<accession>A0A8S3YIQ0</accession>
<evidence type="ECO:0000313" key="4">
    <source>
        <dbReference type="Proteomes" id="UP000678393"/>
    </source>
</evidence>
<dbReference type="InterPro" id="IPR036322">
    <property type="entry name" value="WD40_repeat_dom_sf"/>
</dbReference>
<evidence type="ECO:0000313" key="3">
    <source>
        <dbReference type="EMBL" id="CAG5116879.1"/>
    </source>
</evidence>
<dbReference type="GO" id="GO:0007309">
    <property type="term" value="P:oocyte axis specification"/>
    <property type="evidence" value="ECO:0007669"/>
    <property type="project" value="TreeGrafter"/>
</dbReference>
<dbReference type="SUPFAM" id="SSF50978">
    <property type="entry name" value="WD40 repeat-like"/>
    <property type="match status" value="1"/>
</dbReference>
<organism evidence="3 4">
    <name type="scientific">Candidula unifasciata</name>
    <dbReference type="NCBI Taxonomy" id="100452"/>
    <lineage>
        <taxon>Eukaryota</taxon>
        <taxon>Metazoa</taxon>
        <taxon>Spiralia</taxon>
        <taxon>Lophotrochozoa</taxon>
        <taxon>Mollusca</taxon>
        <taxon>Gastropoda</taxon>
        <taxon>Heterobranchia</taxon>
        <taxon>Euthyneura</taxon>
        <taxon>Panpulmonata</taxon>
        <taxon>Eupulmonata</taxon>
        <taxon>Stylommatophora</taxon>
        <taxon>Helicina</taxon>
        <taxon>Helicoidea</taxon>
        <taxon>Geomitridae</taxon>
        <taxon>Candidula</taxon>
    </lineage>
</organism>
<gene>
    <name evidence="3" type="ORF">CUNI_LOCUS2437</name>
</gene>
<sequence length="132" mass="14330">MNQNQYQTPLAMDKQLDVLRCHADGGLLLGASCMTGRYWLGSLWFYQTPEAAPNVDKCTAGVQLEAGICDCEWIDRTHIIVGLDTGGIAVWNLEDDYHTFVLSHAAAGHDDVVTSVSVVCDKTKAASSGIDR</sequence>
<feature type="non-terminal residue" evidence="3">
    <location>
        <position position="1"/>
    </location>
</feature>
<dbReference type="Proteomes" id="UP000678393">
    <property type="component" value="Unassembled WGS sequence"/>
</dbReference>
<dbReference type="OrthoDB" id="10260946at2759"/>
<reference evidence="3" key="1">
    <citation type="submission" date="2021-04" db="EMBL/GenBank/DDBJ databases">
        <authorList>
            <consortium name="Molecular Ecology Group"/>
        </authorList>
    </citation>
    <scope>NUCLEOTIDE SEQUENCE</scope>
</reference>
<dbReference type="AlphaFoldDB" id="A0A8S3YIQ0"/>
<protein>
    <submittedName>
        <fullName evidence="3">Uncharacterized protein</fullName>
    </submittedName>
</protein>
<keyword evidence="2" id="KW-0963">Cytoplasm</keyword>
<evidence type="ECO:0000256" key="1">
    <source>
        <dbReference type="ARBA" id="ARBA00004496"/>
    </source>
</evidence>
<dbReference type="EMBL" id="CAJHNH020000315">
    <property type="protein sequence ID" value="CAG5116879.1"/>
    <property type="molecule type" value="Genomic_DNA"/>
</dbReference>
<keyword evidence="4" id="KW-1185">Reference proteome</keyword>
<comment type="caution">
    <text evidence="3">The sequence shown here is derived from an EMBL/GenBank/DDBJ whole genome shotgun (WGS) entry which is preliminary data.</text>
</comment>
<dbReference type="Gene3D" id="2.130.10.10">
    <property type="entry name" value="YVTN repeat-like/Quinoprotein amine dehydrogenase"/>
    <property type="match status" value="1"/>
</dbReference>
<name>A0A8S3YIQ0_9EUPU</name>
<proteinExistence type="predicted"/>